<name>A0AAD4L7P9_9AGAM</name>
<evidence type="ECO:0000313" key="2">
    <source>
        <dbReference type="EMBL" id="KAH8980230.1"/>
    </source>
</evidence>
<keyword evidence="3" id="KW-1185">Reference proteome</keyword>
<proteinExistence type="predicted"/>
<feature type="binding site" evidence="1">
    <location>
        <position position="114"/>
    </location>
    <ligand>
        <name>substrate</name>
    </ligand>
</feature>
<dbReference type="AlphaFoldDB" id="A0AAD4L7P9"/>
<comment type="cofactor">
    <cofactor evidence="1">
        <name>Mg(2+)</name>
        <dbReference type="ChEBI" id="CHEBI:18420"/>
    </cofactor>
</comment>
<evidence type="ECO:0000313" key="3">
    <source>
        <dbReference type="Proteomes" id="UP001201163"/>
    </source>
</evidence>
<comment type="caution">
    <text evidence="2">The sequence shown here is derived from an EMBL/GenBank/DDBJ whole genome shotgun (WGS) entry which is preliminary data.</text>
</comment>
<dbReference type="CDD" id="cd16841">
    <property type="entry name" value="RraA_family"/>
    <property type="match status" value="1"/>
</dbReference>
<dbReference type="Gene3D" id="3.50.30.40">
    <property type="entry name" value="Ribonuclease E inhibitor RraA/RraA-like"/>
    <property type="match status" value="1"/>
</dbReference>
<feature type="binding site" evidence="1">
    <location>
        <begin position="92"/>
        <end position="95"/>
    </location>
    <ligand>
        <name>substrate</name>
    </ligand>
</feature>
<dbReference type="InterPro" id="IPR005493">
    <property type="entry name" value="RraA/RraA-like"/>
</dbReference>
<gene>
    <name evidence="2" type="ORF">EDB92DRAFT_1805833</name>
</gene>
<dbReference type="Proteomes" id="UP001201163">
    <property type="component" value="Unassembled WGS sequence"/>
</dbReference>
<protein>
    <submittedName>
        <fullName evidence="2">RraA-like protein</fullName>
    </submittedName>
</protein>
<sequence length="225" mass="23554">MSLTLSESDFSTCEISDALLKLGVPQGGHIPDIHRISPHPRGGLRGPAYTVRLVLASERDAPKLQGHFVDLAPEGAVAFVCAPPGAQNAVWGGLMTAGAQARGVLGAVVSGRVRDTAEHLEAGFPVYARGTSTVGQSPFTRAAEVQVPVTVNVDAQQHGGMPAVTVNPGDILLADEDGVVCVPKSLEQEVLRIAAQGREVDARCLRDIQSGVGVAESFRRHRGKS</sequence>
<feature type="binding site" evidence="1">
    <location>
        <position position="115"/>
    </location>
    <ligand>
        <name>Mg(2+)</name>
        <dbReference type="ChEBI" id="CHEBI:18420"/>
    </ligand>
</feature>
<keyword evidence="1" id="KW-0479">Metal-binding</keyword>
<reference evidence="2" key="1">
    <citation type="submission" date="2022-01" db="EMBL/GenBank/DDBJ databases">
        <title>Comparative genomics reveals a dynamic genome evolution in the ectomycorrhizal milk-cap (Lactarius) mushrooms.</title>
        <authorList>
            <consortium name="DOE Joint Genome Institute"/>
            <person name="Lebreton A."/>
            <person name="Tang N."/>
            <person name="Kuo A."/>
            <person name="LaButti K."/>
            <person name="Drula E."/>
            <person name="Barry K."/>
            <person name="Clum A."/>
            <person name="Lipzen A."/>
            <person name="Mousain D."/>
            <person name="Ng V."/>
            <person name="Wang R."/>
            <person name="Wang X."/>
            <person name="Dai Y."/>
            <person name="Henrissat B."/>
            <person name="Grigoriev I.V."/>
            <person name="Guerin-Laguette A."/>
            <person name="Yu F."/>
            <person name="Martin F.M."/>
        </authorList>
    </citation>
    <scope>NUCLEOTIDE SEQUENCE</scope>
    <source>
        <strain evidence="2">QP</strain>
    </source>
</reference>
<keyword evidence="1" id="KW-0460">Magnesium</keyword>
<dbReference type="InterPro" id="IPR036704">
    <property type="entry name" value="RraA/RraA-like_sf"/>
</dbReference>
<dbReference type="Pfam" id="PF03737">
    <property type="entry name" value="RraA-like"/>
    <property type="match status" value="1"/>
</dbReference>
<dbReference type="GO" id="GO:0047443">
    <property type="term" value="F:4-hydroxy-4-methyl-2-oxoglutarate aldolase activity"/>
    <property type="evidence" value="ECO:0007669"/>
    <property type="project" value="TreeGrafter"/>
</dbReference>
<dbReference type="EMBL" id="JAKELL010000141">
    <property type="protein sequence ID" value="KAH8980230.1"/>
    <property type="molecule type" value="Genomic_DNA"/>
</dbReference>
<dbReference type="GO" id="GO:0046872">
    <property type="term" value="F:metal ion binding"/>
    <property type="evidence" value="ECO:0007669"/>
    <property type="project" value="UniProtKB-KW"/>
</dbReference>
<dbReference type="PANTHER" id="PTHR33254:SF4">
    <property type="entry name" value="4-HYDROXY-4-METHYL-2-OXOGLUTARATE ALDOLASE 3-RELATED"/>
    <property type="match status" value="1"/>
</dbReference>
<dbReference type="SUPFAM" id="SSF89562">
    <property type="entry name" value="RraA-like"/>
    <property type="match status" value="1"/>
</dbReference>
<dbReference type="GO" id="GO:0008948">
    <property type="term" value="F:oxaloacetate decarboxylase activity"/>
    <property type="evidence" value="ECO:0007669"/>
    <property type="project" value="TreeGrafter"/>
</dbReference>
<dbReference type="PANTHER" id="PTHR33254">
    <property type="entry name" value="4-HYDROXY-4-METHYL-2-OXOGLUTARATE ALDOLASE 3-RELATED"/>
    <property type="match status" value="1"/>
</dbReference>
<evidence type="ECO:0000256" key="1">
    <source>
        <dbReference type="PIRSR" id="PIRSR605493-1"/>
    </source>
</evidence>
<organism evidence="2 3">
    <name type="scientific">Lactarius akahatsu</name>
    <dbReference type="NCBI Taxonomy" id="416441"/>
    <lineage>
        <taxon>Eukaryota</taxon>
        <taxon>Fungi</taxon>
        <taxon>Dikarya</taxon>
        <taxon>Basidiomycota</taxon>
        <taxon>Agaricomycotina</taxon>
        <taxon>Agaricomycetes</taxon>
        <taxon>Russulales</taxon>
        <taxon>Russulaceae</taxon>
        <taxon>Lactarius</taxon>
    </lineage>
</organism>
<accession>A0AAD4L7P9</accession>